<comment type="caution">
    <text evidence="13">Lacks conserved residue(s) required for the propagation of feature annotation.</text>
</comment>
<dbReference type="OrthoDB" id="9790352at2"/>
<dbReference type="FunFam" id="3.30.360.10:FF:000009">
    <property type="entry name" value="4-hydroxy-tetrahydrodipicolinate reductase"/>
    <property type="match status" value="1"/>
</dbReference>
<dbReference type="InterPro" id="IPR022664">
    <property type="entry name" value="DapB_N_CS"/>
</dbReference>
<keyword evidence="7 13" id="KW-0520">NAD</keyword>
<dbReference type="GO" id="GO:0016726">
    <property type="term" value="F:oxidoreductase activity, acting on CH or CH2 groups, NAD or NADP as acceptor"/>
    <property type="evidence" value="ECO:0007669"/>
    <property type="project" value="UniProtKB-UniRule"/>
</dbReference>
<dbReference type="HAMAP" id="MF_00102">
    <property type="entry name" value="DapB"/>
    <property type="match status" value="1"/>
</dbReference>
<evidence type="ECO:0000256" key="9">
    <source>
        <dbReference type="ARBA" id="ARBA00037922"/>
    </source>
</evidence>
<dbReference type="Proteomes" id="UP000216498">
    <property type="component" value="Unassembled WGS sequence"/>
</dbReference>
<evidence type="ECO:0000259" key="14">
    <source>
        <dbReference type="Pfam" id="PF01113"/>
    </source>
</evidence>
<keyword evidence="3 13" id="KW-0028">Amino-acid biosynthesis</keyword>
<comment type="catalytic activity">
    <reaction evidence="12 13">
        <text>(S)-2,3,4,5-tetrahydrodipicolinate + NAD(+) + H2O = (2S,4S)-4-hydroxy-2,3,4,5-tetrahydrodipicolinate + NADH + H(+)</text>
        <dbReference type="Rhea" id="RHEA:35323"/>
        <dbReference type="ChEBI" id="CHEBI:15377"/>
        <dbReference type="ChEBI" id="CHEBI:15378"/>
        <dbReference type="ChEBI" id="CHEBI:16845"/>
        <dbReference type="ChEBI" id="CHEBI:57540"/>
        <dbReference type="ChEBI" id="CHEBI:57945"/>
        <dbReference type="ChEBI" id="CHEBI:67139"/>
        <dbReference type="EC" id="1.17.1.8"/>
    </reaction>
</comment>
<evidence type="ECO:0000259" key="15">
    <source>
        <dbReference type="Pfam" id="PF05173"/>
    </source>
</evidence>
<sequence length="277" mass="30239">MSINVIIAGPRGKMGSAAIKMVNNEENLNLVACLDRKNNGKQLKDISSQSSLDVPVFENAEECFQQVNADVLVDLTVPEAGFEHTKAALNYNIRPVVGTTGFSEEQIKELSMIAKRQEIGCIIAPNFAVGAVLMMHFAQLAAHYLPDVEIIEKHHDNKLDAPSGSAIKTAELIKDAREAKSQGHPNERELLPGARGAEVDGMHIHSVRLPGLVAHQEVIFGGSGQTLTIKHDSYNRDSFMDGVKLAIEKVMNLNELIYGLENILEINQPENDKGLGK</sequence>
<dbReference type="EMBL" id="NPMS01000001">
    <property type="protein sequence ID" value="OZU90129.1"/>
    <property type="molecule type" value="Genomic_DNA"/>
</dbReference>
<evidence type="ECO:0000256" key="1">
    <source>
        <dbReference type="ARBA" id="ARBA00006642"/>
    </source>
</evidence>
<dbReference type="Pfam" id="PF05173">
    <property type="entry name" value="DapB_C"/>
    <property type="match status" value="1"/>
</dbReference>
<keyword evidence="17" id="KW-1185">Reference proteome</keyword>
<reference evidence="16 17" key="1">
    <citation type="submission" date="2017-08" db="EMBL/GenBank/DDBJ databases">
        <title>Virgibacillus indicus sp. nov. and Virgibacillus profoundi sp. nov, two moderately halophilic bacteria isolated from marine sediment by using the Microfluidic Streak Plate.</title>
        <authorList>
            <person name="Xu B."/>
            <person name="Hu B."/>
            <person name="Wang J."/>
            <person name="Zhu Y."/>
            <person name="Huang L."/>
            <person name="Du W."/>
            <person name="Huang Y."/>
        </authorList>
    </citation>
    <scope>NUCLEOTIDE SEQUENCE [LARGE SCALE GENOMIC DNA]</scope>
    <source>
        <strain evidence="16 17">IO3-P2-C2</strain>
    </source>
</reference>
<dbReference type="PIRSF" id="PIRSF000161">
    <property type="entry name" value="DHPR"/>
    <property type="match status" value="1"/>
</dbReference>
<dbReference type="PROSITE" id="PS01298">
    <property type="entry name" value="DAPB"/>
    <property type="match status" value="1"/>
</dbReference>
<comment type="function">
    <text evidence="13">Catalyzes the conversion of 4-hydroxy-tetrahydrodipicolinate (HTPA) to tetrahydrodipicolinate.</text>
</comment>
<dbReference type="Pfam" id="PF01113">
    <property type="entry name" value="DapB_N"/>
    <property type="match status" value="1"/>
</dbReference>
<evidence type="ECO:0000313" key="16">
    <source>
        <dbReference type="EMBL" id="OZU90129.1"/>
    </source>
</evidence>
<feature type="binding site" evidence="13">
    <location>
        <position position="155"/>
    </location>
    <ligand>
        <name>(S)-2,3,4,5-tetrahydrodipicolinate</name>
        <dbReference type="ChEBI" id="CHEBI:16845"/>
    </ligand>
</feature>
<dbReference type="GO" id="GO:0009089">
    <property type="term" value="P:lysine biosynthetic process via diaminopimelate"/>
    <property type="evidence" value="ECO:0007669"/>
    <property type="project" value="UniProtKB-UniRule"/>
</dbReference>
<dbReference type="Gene3D" id="3.40.50.720">
    <property type="entry name" value="NAD(P)-binding Rossmann-like Domain"/>
    <property type="match status" value="1"/>
</dbReference>
<feature type="binding site" evidence="13">
    <location>
        <begin position="98"/>
        <end position="100"/>
    </location>
    <ligand>
        <name>NAD(+)</name>
        <dbReference type="ChEBI" id="CHEBI:57540"/>
    </ligand>
</feature>
<evidence type="ECO:0000256" key="2">
    <source>
        <dbReference type="ARBA" id="ARBA00022490"/>
    </source>
</evidence>
<gene>
    <name evidence="13" type="primary">dapB</name>
    <name evidence="16" type="ORF">CIL03_03025</name>
</gene>
<dbReference type="Gene3D" id="3.30.360.10">
    <property type="entry name" value="Dihydrodipicolinate Reductase, domain 2"/>
    <property type="match status" value="1"/>
</dbReference>
<feature type="domain" description="Dihydrodipicolinate reductase N-terminal" evidence="14">
    <location>
        <begin position="3"/>
        <end position="127"/>
    </location>
</feature>
<comment type="subcellular location">
    <subcellularLocation>
        <location evidence="13">Cytoplasm</location>
    </subcellularLocation>
</comment>
<organism evidence="16 17">
    <name type="scientific">Virgibacillus indicus</name>
    <dbReference type="NCBI Taxonomy" id="2024554"/>
    <lineage>
        <taxon>Bacteria</taxon>
        <taxon>Bacillati</taxon>
        <taxon>Bacillota</taxon>
        <taxon>Bacilli</taxon>
        <taxon>Bacillales</taxon>
        <taxon>Bacillaceae</taxon>
        <taxon>Virgibacillus</taxon>
    </lineage>
</organism>
<evidence type="ECO:0000256" key="12">
    <source>
        <dbReference type="ARBA" id="ARBA00049396"/>
    </source>
</evidence>
<dbReference type="InterPro" id="IPR022663">
    <property type="entry name" value="DapB_C"/>
</dbReference>
<dbReference type="PANTHER" id="PTHR20836:SF0">
    <property type="entry name" value="4-HYDROXY-TETRAHYDRODIPICOLINATE REDUCTASE 1, CHLOROPLASTIC-RELATED"/>
    <property type="match status" value="1"/>
</dbReference>
<comment type="similarity">
    <text evidence="1 13">Belongs to the DapB family.</text>
</comment>
<feature type="active site" description="Proton donor/acceptor" evidence="13">
    <location>
        <position position="154"/>
    </location>
</feature>
<dbReference type="InterPro" id="IPR023940">
    <property type="entry name" value="DHDPR_bac"/>
</dbReference>
<evidence type="ECO:0000313" key="17">
    <source>
        <dbReference type="Proteomes" id="UP000216498"/>
    </source>
</evidence>
<dbReference type="GO" id="GO:0050661">
    <property type="term" value="F:NADP binding"/>
    <property type="evidence" value="ECO:0007669"/>
    <property type="project" value="UniProtKB-UniRule"/>
</dbReference>
<evidence type="ECO:0000256" key="8">
    <source>
        <dbReference type="ARBA" id="ARBA00023154"/>
    </source>
</evidence>
<dbReference type="GO" id="GO:0051287">
    <property type="term" value="F:NAD binding"/>
    <property type="evidence" value="ECO:0007669"/>
    <property type="project" value="UniProtKB-UniRule"/>
</dbReference>
<evidence type="ECO:0000256" key="13">
    <source>
        <dbReference type="HAMAP-Rule" id="MF_00102"/>
    </source>
</evidence>
<dbReference type="EC" id="1.17.1.8" evidence="10 13"/>
<accession>A0A265NF84</accession>
<dbReference type="GO" id="GO:0008839">
    <property type="term" value="F:4-hydroxy-tetrahydrodipicolinate reductase"/>
    <property type="evidence" value="ECO:0007669"/>
    <property type="project" value="UniProtKB-UniRule"/>
</dbReference>
<comment type="catalytic activity">
    <reaction evidence="11 13">
        <text>(S)-2,3,4,5-tetrahydrodipicolinate + NADP(+) + H2O = (2S,4S)-4-hydroxy-2,3,4,5-tetrahydrodipicolinate + NADPH + H(+)</text>
        <dbReference type="Rhea" id="RHEA:35331"/>
        <dbReference type="ChEBI" id="CHEBI:15377"/>
        <dbReference type="ChEBI" id="CHEBI:15378"/>
        <dbReference type="ChEBI" id="CHEBI:16845"/>
        <dbReference type="ChEBI" id="CHEBI:57783"/>
        <dbReference type="ChEBI" id="CHEBI:58349"/>
        <dbReference type="ChEBI" id="CHEBI:67139"/>
        <dbReference type="EC" id="1.17.1.8"/>
    </reaction>
</comment>
<dbReference type="SUPFAM" id="SSF55347">
    <property type="entry name" value="Glyceraldehyde-3-phosphate dehydrogenase-like, C-terminal domain"/>
    <property type="match status" value="1"/>
</dbReference>
<feature type="binding site" evidence="13">
    <location>
        <begin position="9"/>
        <end position="14"/>
    </location>
    <ligand>
        <name>NAD(+)</name>
        <dbReference type="ChEBI" id="CHEBI:57540"/>
    </ligand>
</feature>
<protein>
    <recommendedName>
        <fullName evidence="10 13">4-hydroxy-tetrahydrodipicolinate reductase</fullName>
        <shortName evidence="13">HTPA reductase</shortName>
        <ecNumber evidence="10 13">1.17.1.8</ecNumber>
    </recommendedName>
</protein>
<feature type="domain" description="Dihydrodipicolinate reductase C-terminal" evidence="15">
    <location>
        <begin position="130"/>
        <end position="264"/>
    </location>
</feature>
<evidence type="ECO:0000256" key="6">
    <source>
        <dbReference type="ARBA" id="ARBA00023002"/>
    </source>
</evidence>
<keyword evidence="6 13" id="KW-0560">Oxidoreductase</keyword>
<dbReference type="InterPro" id="IPR000846">
    <property type="entry name" value="DapB_N"/>
</dbReference>
<dbReference type="UniPathway" id="UPA00034">
    <property type="reaction ID" value="UER00018"/>
</dbReference>
<dbReference type="SUPFAM" id="SSF51735">
    <property type="entry name" value="NAD(P)-binding Rossmann-fold domains"/>
    <property type="match status" value="1"/>
</dbReference>
<comment type="caution">
    <text evidence="16">The sequence shown here is derived from an EMBL/GenBank/DDBJ whole genome shotgun (WGS) entry which is preliminary data.</text>
</comment>
<dbReference type="AlphaFoldDB" id="A0A265NF84"/>
<comment type="caution">
    <text evidence="13">Was originally thought to be a dihydrodipicolinate reductase (DHDPR), catalyzing the conversion of dihydrodipicolinate to tetrahydrodipicolinate. However, it was shown in E.coli that the substrate of the enzymatic reaction is not dihydrodipicolinate (DHDP) but in fact (2S,4S)-4-hydroxy-2,3,4,5-tetrahydrodipicolinic acid (HTPA), the product released by the DapA-catalyzed reaction.</text>
</comment>
<feature type="binding site" evidence="13">
    <location>
        <begin position="164"/>
        <end position="165"/>
    </location>
    <ligand>
        <name>(S)-2,3,4,5-tetrahydrodipicolinate</name>
        <dbReference type="ChEBI" id="CHEBI:16845"/>
    </ligand>
</feature>
<comment type="pathway">
    <text evidence="9 13">Amino-acid biosynthesis; L-lysine biosynthesis via DAP pathway; (S)-tetrahydrodipicolinate from L-aspartate: step 4/4.</text>
</comment>
<evidence type="ECO:0000256" key="10">
    <source>
        <dbReference type="ARBA" id="ARBA00038983"/>
    </source>
</evidence>
<name>A0A265NF84_9BACI</name>
<keyword evidence="5 13" id="KW-0220">Diaminopimelate biosynthesis</keyword>
<evidence type="ECO:0000256" key="11">
    <source>
        <dbReference type="ARBA" id="ARBA00049080"/>
    </source>
</evidence>
<dbReference type="RefSeq" id="WP_094883726.1">
    <property type="nucleotide sequence ID" value="NZ_NPMS01000001.1"/>
</dbReference>
<comment type="subunit">
    <text evidence="13">Homotetramer.</text>
</comment>
<evidence type="ECO:0000256" key="3">
    <source>
        <dbReference type="ARBA" id="ARBA00022605"/>
    </source>
</evidence>
<evidence type="ECO:0000256" key="4">
    <source>
        <dbReference type="ARBA" id="ARBA00022857"/>
    </source>
</evidence>
<dbReference type="CDD" id="cd02274">
    <property type="entry name" value="DHDPR_N"/>
    <property type="match status" value="1"/>
</dbReference>
<evidence type="ECO:0000256" key="5">
    <source>
        <dbReference type="ARBA" id="ARBA00022915"/>
    </source>
</evidence>
<dbReference type="GO" id="GO:0005829">
    <property type="term" value="C:cytosol"/>
    <property type="evidence" value="ECO:0007669"/>
    <property type="project" value="TreeGrafter"/>
</dbReference>
<proteinExistence type="inferred from homology"/>
<dbReference type="PANTHER" id="PTHR20836">
    <property type="entry name" value="DIHYDRODIPICOLINATE REDUCTASE"/>
    <property type="match status" value="1"/>
</dbReference>
<feature type="active site" description="Proton donor" evidence="13">
    <location>
        <position position="158"/>
    </location>
</feature>
<keyword evidence="8 13" id="KW-0457">Lysine biosynthesis</keyword>
<dbReference type="InterPro" id="IPR036291">
    <property type="entry name" value="NAD(P)-bd_dom_sf"/>
</dbReference>
<keyword evidence="2 13" id="KW-0963">Cytoplasm</keyword>
<feature type="binding site" evidence="13">
    <location>
        <begin position="124"/>
        <end position="127"/>
    </location>
    <ligand>
        <name>NAD(+)</name>
        <dbReference type="ChEBI" id="CHEBI:57540"/>
    </ligand>
</feature>
<evidence type="ECO:0000256" key="7">
    <source>
        <dbReference type="ARBA" id="ARBA00023027"/>
    </source>
</evidence>
<dbReference type="GO" id="GO:0019877">
    <property type="term" value="P:diaminopimelate biosynthetic process"/>
    <property type="evidence" value="ECO:0007669"/>
    <property type="project" value="UniProtKB-UniRule"/>
</dbReference>
<dbReference type="NCBIfam" id="TIGR00036">
    <property type="entry name" value="dapB"/>
    <property type="match status" value="1"/>
</dbReference>
<feature type="binding site" evidence="13">
    <location>
        <position position="37"/>
    </location>
    <ligand>
        <name>NADP(+)</name>
        <dbReference type="ChEBI" id="CHEBI:58349"/>
    </ligand>
</feature>
<keyword evidence="4 13" id="KW-0521">NADP</keyword>